<dbReference type="SUPFAM" id="SSF54593">
    <property type="entry name" value="Glyoxalase/Bleomycin resistance protein/Dihydroxybiphenyl dioxygenase"/>
    <property type="match status" value="1"/>
</dbReference>
<keyword evidence="3" id="KW-1185">Reference proteome</keyword>
<organism evidence="2 3">
    <name type="scientific">Breznakiella homolactica</name>
    <dbReference type="NCBI Taxonomy" id="2798577"/>
    <lineage>
        <taxon>Bacteria</taxon>
        <taxon>Pseudomonadati</taxon>
        <taxon>Spirochaetota</taxon>
        <taxon>Spirochaetia</taxon>
        <taxon>Spirochaetales</taxon>
        <taxon>Breznakiellaceae</taxon>
        <taxon>Breznakiella</taxon>
    </lineage>
</organism>
<dbReference type="InterPro" id="IPR050383">
    <property type="entry name" value="GlyoxalaseI/FosfomycinResist"/>
</dbReference>
<dbReference type="Proteomes" id="UP000595917">
    <property type="component" value="Chromosome"/>
</dbReference>
<dbReference type="PANTHER" id="PTHR21366:SF14">
    <property type="entry name" value="GLYOXALASE DOMAIN-CONTAINING PROTEIN 5"/>
    <property type="match status" value="1"/>
</dbReference>
<evidence type="ECO:0000259" key="1">
    <source>
        <dbReference type="PROSITE" id="PS51819"/>
    </source>
</evidence>
<evidence type="ECO:0000313" key="2">
    <source>
        <dbReference type="EMBL" id="QQO10383.1"/>
    </source>
</evidence>
<dbReference type="PANTHER" id="PTHR21366">
    <property type="entry name" value="GLYOXALASE FAMILY PROTEIN"/>
    <property type="match status" value="1"/>
</dbReference>
<dbReference type="InterPro" id="IPR029068">
    <property type="entry name" value="Glyas_Bleomycin-R_OHBP_Dase"/>
</dbReference>
<dbReference type="EMBL" id="CP067089">
    <property type="protein sequence ID" value="QQO10383.1"/>
    <property type="molecule type" value="Genomic_DNA"/>
</dbReference>
<dbReference type="KEGG" id="bhc:JFL75_05545"/>
<gene>
    <name evidence="2" type="ORF">JFL75_05545</name>
</gene>
<name>A0A7T8BCL3_9SPIR</name>
<dbReference type="RefSeq" id="WP_215627687.1">
    <property type="nucleotide sequence ID" value="NZ_CP067089.2"/>
</dbReference>
<proteinExistence type="predicted"/>
<dbReference type="AlphaFoldDB" id="A0A7T8BCL3"/>
<protein>
    <submittedName>
        <fullName evidence="2">VOC family protein</fullName>
    </submittedName>
</protein>
<reference evidence="2" key="1">
    <citation type="submission" date="2021-01" db="EMBL/GenBank/DDBJ databases">
        <title>Description of Breznakiella homolactica.</title>
        <authorList>
            <person name="Song Y."/>
            <person name="Brune A."/>
        </authorList>
    </citation>
    <scope>NUCLEOTIDE SEQUENCE</scope>
    <source>
        <strain evidence="2">RmG30</strain>
    </source>
</reference>
<dbReference type="Pfam" id="PF00903">
    <property type="entry name" value="Glyoxalase"/>
    <property type="match status" value="1"/>
</dbReference>
<dbReference type="Gene3D" id="3.10.180.10">
    <property type="entry name" value="2,3-Dihydroxybiphenyl 1,2-Dioxygenase, domain 1"/>
    <property type="match status" value="1"/>
</dbReference>
<evidence type="ECO:0000313" key="3">
    <source>
        <dbReference type="Proteomes" id="UP000595917"/>
    </source>
</evidence>
<sequence>MVNGINHITISVKDIDSAFTFYKNVLELTPIMKSKRSAYFTAGQVWIALDERPNYEKSDNYAHICFNVPKEKYLHFIEKIKQNNITEWQSNQTEGNSLYLYDDSGNKLEIHFSTLSERIEYGKQHFGTDVEWFI</sequence>
<feature type="domain" description="VOC" evidence="1">
    <location>
        <begin position="4"/>
        <end position="113"/>
    </location>
</feature>
<dbReference type="InterPro" id="IPR037523">
    <property type="entry name" value="VOC_core"/>
</dbReference>
<dbReference type="PROSITE" id="PS51819">
    <property type="entry name" value="VOC"/>
    <property type="match status" value="1"/>
</dbReference>
<accession>A0A7T8BCL3</accession>
<dbReference type="InterPro" id="IPR004360">
    <property type="entry name" value="Glyas_Fos-R_dOase_dom"/>
</dbReference>